<dbReference type="EMBL" id="JAPMXC010000001">
    <property type="protein sequence ID" value="MCY0385672.1"/>
    <property type="molecule type" value="Genomic_DNA"/>
</dbReference>
<keyword evidence="1" id="KW-1133">Transmembrane helix</keyword>
<evidence type="ECO:0000256" key="1">
    <source>
        <dbReference type="SAM" id="Phobius"/>
    </source>
</evidence>
<reference evidence="2" key="1">
    <citation type="submission" date="2022-11" db="EMBL/GenBank/DDBJ databases">
        <title>Robbsia betulipollinis sp. nov., isolated from pollen of birch (Betula pendula).</title>
        <authorList>
            <person name="Shi H."/>
            <person name="Ambika Manirajan B."/>
            <person name="Ratering S."/>
            <person name="Geissler-Plaum R."/>
            <person name="Schnell S."/>
        </authorList>
    </citation>
    <scope>NUCLEOTIDE SEQUENCE</scope>
    <source>
        <strain evidence="2">Bb-Pol-6</strain>
    </source>
</reference>
<keyword evidence="1" id="KW-0812">Transmembrane</keyword>
<keyword evidence="1" id="KW-0472">Membrane</keyword>
<dbReference type="InterPro" id="IPR057700">
    <property type="entry name" value="DUF7940"/>
</dbReference>
<accession>A0ABT3ZGX2</accession>
<dbReference type="Pfam" id="PF25612">
    <property type="entry name" value="DUF7940"/>
    <property type="match status" value="1"/>
</dbReference>
<protein>
    <recommendedName>
        <fullName evidence="4">Holin of 3TMs, for gene-transfer release</fullName>
    </recommendedName>
</protein>
<evidence type="ECO:0000313" key="2">
    <source>
        <dbReference type="EMBL" id="MCY0385672.1"/>
    </source>
</evidence>
<name>A0ABT3ZGX2_9BURK</name>
<feature type="transmembrane region" description="Helical" evidence="1">
    <location>
        <begin position="29"/>
        <end position="48"/>
    </location>
</feature>
<sequence length="98" mass="10667">MADAGKAARVKVELVNDWRSAKKWSSVRLAAALTLLYGLLAMVAPWIGPLSDHWPEIAPFVLKFFPTASQAVGPFIGGVLSVLARVVVVRFPHREGDQ</sequence>
<dbReference type="Proteomes" id="UP001082899">
    <property type="component" value="Unassembled WGS sequence"/>
</dbReference>
<evidence type="ECO:0000313" key="3">
    <source>
        <dbReference type="Proteomes" id="UP001082899"/>
    </source>
</evidence>
<dbReference type="RefSeq" id="WP_267844800.1">
    <property type="nucleotide sequence ID" value="NZ_JAPMXC010000001.1"/>
</dbReference>
<feature type="transmembrane region" description="Helical" evidence="1">
    <location>
        <begin position="68"/>
        <end position="88"/>
    </location>
</feature>
<evidence type="ECO:0008006" key="4">
    <source>
        <dbReference type="Google" id="ProtNLM"/>
    </source>
</evidence>
<comment type="caution">
    <text evidence="2">The sequence shown here is derived from an EMBL/GenBank/DDBJ whole genome shotgun (WGS) entry which is preliminary data.</text>
</comment>
<proteinExistence type="predicted"/>
<keyword evidence="3" id="KW-1185">Reference proteome</keyword>
<gene>
    <name evidence="2" type="ORF">OVY01_00130</name>
</gene>
<organism evidence="2 3">
    <name type="scientific">Robbsia betulipollinis</name>
    <dbReference type="NCBI Taxonomy" id="2981849"/>
    <lineage>
        <taxon>Bacteria</taxon>
        <taxon>Pseudomonadati</taxon>
        <taxon>Pseudomonadota</taxon>
        <taxon>Betaproteobacteria</taxon>
        <taxon>Burkholderiales</taxon>
        <taxon>Burkholderiaceae</taxon>
        <taxon>Robbsia</taxon>
    </lineage>
</organism>